<dbReference type="InterPro" id="IPR050767">
    <property type="entry name" value="Sel1_AlgK"/>
</dbReference>
<feature type="compositionally biased region" description="Basic and acidic residues" evidence="2">
    <location>
        <begin position="198"/>
        <end position="216"/>
    </location>
</feature>
<dbReference type="PANTHER" id="PTHR11102">
    <property type="entry name" value="SEL-1-LIKE PROTEIN"/>
    <property type="match status" value="1"/>
</dbReference>
<evidence type="ECO:0000313" key="3">
    <source>
        <dbReference type="EMBL" id="KAF9156121.1"/>
    </source>
</evidence>
<dbReference type="InterPro" id="IPR006597">
    <property type="entry name" value="Sel1-like"/>
</dbReference>
<dbReference type="OrthoDB" id="2446193at2759"/>
<comment type="similarity">
    <text evidence="1">Belongs to the sel-1 family.</text>
</comment>
<evidence type="ECO:0000256" key="1">
    <source>
        <dbReference type="ARBA" id="ARBA00038101"/>
    </source>
</evidence>
<comment type="caution">
    <text evidence="3">The sequence shown here is derived from an EMBL/GenBank/DDBJ whole genome shotgun (WGS) entry which is preliminary data.</text>
</comment>
<reference evidence="3" key="1">
    <citation type="journal article" date="2020" name="Fungal Divers.">
        <title>Resolving the Mortierellaceae phylogeny through synthesis of multi-gene phylogenetics and phylogenomics.</title>
        <authorList>
            <person name="Vandepol N."/>
            <person name="Liber J."/>
            <person name="Desiro A."/>
            <person name="Na H."/>
            <person name="Kennedy M."/>
            <person name="Barry K."/>
            <person name="Grigoriev I.V."/>
            <person name="Miller A.N."/>
            <person name="O'Donnell K."/>
            <person name="Stajich J.E."/>
            <person name="Bonito G."/>
        </authorList>
    </citation>
    <scope>NUCLEOTIDE SEQUENCE</scope>
    <source>
        <strain evidence="3">NRRL 6426</strain>
    </source>
</reference>
<dbReference type="Proteomes" id="UP000748756">
    <property type="component" value="Unassembled WGS sequence"/>
</dbReference>
<dbReference type="InterPro" id="IPR011990">
    <property type="entry name" value="TPR-like_helical_dom_sf"/>
</dbReference>
<dbReference type="SMART" id="SM00671">
    <property type="entry name" value="SEL1"/>
    <property type="match status" value="6"/>
</dbReference>
<dbReference type="PANTHER" id="PTHR11102:SF160">
    <property type="entry name" value="ERAD-ASSOCIATED E3 UBIQUITIN-PROTEIN LIGASE COMPONENT HRD3"/>
    <property type="match status" value="1"/>
</dbReference>
<dbReference type="Pfam" id="PF08238">
    <property type="entry name" value="Sel1"/>
    <property type="match status" value="5"/>
</dbReference>
<dbReference type="AlphaFoldDB" id="A0A9P5S6D7"/>
<evidence type="ECO:0000256" key="2">
    <source>
        <dbReference type="SAM" id="MobiDB-lite"/>
    </source>
</evidence>
<feature type="region of interest" description="Disordered" evidence="2">
    <location>
        <begin position="198"/>
        <end position="221"/>
    </location>
</feature>
<accession>A0A9P5S6D7</accession>
<proteinExistence type="inferred from homology"/>
<protein>
    <recommendedName>
        <fullName evidence="5">HCP-like protein</fullName>
    </recommendedName>
</protein>
<organism evidence="3 4">
    <name type="scientific">Linnemannia schmuckeri</name>
    <dbReference type="NCBI Taxonomy" id="64567"/>
    <lineage>
        <taxon>Eukaryota</taxon>
        <taxon>Fungi</taxon>
        <taxon>Fungi incertae sedis</taxon>
        <taxon>Mucoromycota</taxon>
        <taxon>Mortierellomycotina</taxon>
        <taxon>Mortierellomycetes</taxon>
        <taxon>Mortierellales</taxon>
        <taxon>Mortierellaceae</taxon>
        <taxon>Linnemannia</taxon>
    </lineage>
</organism>
<dbReference type="EMBL" id="JAAAUQ010000036">
    <property type="protein sequence ID" value="KAF9156121.1"/>
    <property type="molecule type" value="Genomic_DNA"/>
</dbReference>
<gene>
    <name evidence="3" type="ORF">BG015_007163</name>
</gene>
<evidence type="ECO:0008006" key="5">
    <source>
        <dbReference type="Google" id="ProtNLM"/>
    </source>
</evidence>
<sequence>MLHAEAEEEEGVQPVYLASKNKTVNIVIHHDASTRKDVVLWDDILMVFPNALYLQYQYRAVPFLKDANLDTLNPPRVEAMPGATLEVILKTATVAQQSTTTTTLSQLTQENLANRRHPVYGEVEAALQNYTHIDSPPSVPPMTATTGRNPAYGDELVALENYLHIDPPNLSAPGLQLLPTLARPPTVFTVSQSTTPIDNRRTLADKPKLAASDKKQQPTAGTIKISARAPQVQRGSLQHLEFAMKQVALEGKRTDKEKEADTKAAAAKVTRALAEKGDAQAQLKIADSALAMKWYLKAAEQGIGEAFNNIGYLHMNGDGVPKDFSKAMEWLLKAIAVGMDEGEGQAEVNIGDIYYLGDEGKIEQDHVKAMEWFRKAAEKGHSEAQRKVGCFYELGQGGVDQDSTQAAEWFRKAAKKGNIIAMLNLGSLYEEGRGVPQDYAKALQQYTKASGKGSADAFYAIAVFYDIGLSVGRNGWSVMEYYIEAAKRGHKQAAENVLKMRRAGWSVETLSAYLRSLEE</sequence>
<name>A0A9P5S6D7_9FUNG</name>
<keyword evidence="4" id="KW-1185">Reference proteome</keyword>
<dbReference type="SUPFAM" id="SSF81901">
    <property type="entry name" value="HCP-like"/>
    <property type="match status" value="2"/>
</dbReference>
<dbReference type="Gene3D" id="1.25.40.10">
    <property type="entry name" value="Tetratricopeptide repeat domain"/>
    <property type="match status" value="1"/>
</dbReference>
<evidence type="ECO:0000313" key="4">
    <source>
        <dbReference type="Proteomes" id="UP000748756"/>
    </source>
</evidence>